<gene>
    <name evidence="2" type="ORF">R1flu_027209</name>
</gene>
<feature type="region of interest" description="Disordered" evidence="1">
    <location>
        <begin position="1"/>
        <end position="20"/>
    </location>
</feature>
<sequence>MASGSCRRRPGKSPSFPLWSSGSSLSMRELMPQQQQHWAEPKPAKLFCPSLEPPILKLDHLSTRVWVAKNRKKSYSLKSWSNLLCLLGQKNNVKKVFGASASGVAKSMAITSLALHSISRTSLLQRERGNMELLAFRREGSNKHIKGCKRASQQLKFEICALNNKERQRQRNLHNFMTWNPLHVP</sequence>
<evidence type="ECO:0000313" key="2">
    <source>
        <dbReference type="EMBL" id="KAL2608636.1"/>
    </source>
</evidence>
<evidence type="ECO:0000313" key="3">
    <source>
        <dbReference type="Proteomes" id="UP001605036"/>
    </source>
</evidence>
<name>A0ABD1XL63_9MARC</name>
<evidence type="ECO:0000256" key="1">
    <source>
        <dbReference type="SAM" id="MobiDB-lite"/>
    </source>
</evidence>
<keyword evidence="3" id="KW-1185">Reference proteome</keyword>
<feature type="compositionally biased region" description="Basic residues" evidence="1">
    <location>
        <begin position="1"/>
        <end position="11"/>
    </location>
</feature>
<organism evidence="2 3">
    <name type="scientific">Riccia fluitans</name>
    <dbReference type="NCBI Taxonomy" id="41844"/>
    <lineage>
        <taxon>Eukaryota</taxon>
        <taxon>Viridiplantae</taxon>
        <taxon>Streptophyta</taxon>
        <taxon>Embryophyta</taxon>
        <taxon>Marchantiophyta</taxon>
        <taxon>Marchantiopsida</taxon>
        <taxon>Marchantiidae</taxon>
        <taxon>Marchantiales</taxon>
        <taxon>Ricciaceae</taxon>
        <taxon>Riccia</taxon>
    </lineage>
</organism>
<comment type="caution">
    <text evidence="2">The sequence shown here is derived from an EMBL/GenBank/DDBJ whole genome shotgun (WGS) entry which is preliminary data.</text>
</comment>
<proteinExistence type="predicted"/>
<accession>A0ABD1XL63</accession>
<dbReference type="EMBL" id="JBHFFA010000008">
    <property type="protein sequence ID" value="KAL2608636.1"/>
    <property type="molecule type" value="Genomic_DNA"/>
</dbReference>
<reference evidence="2 3" key="1">
    <citation type="submission" date="2024-09" db="EMBL/GenBank/DDBJ databases">
        <title>Chromosome-scale assembly of Riccia fluitans.</title>
        <authorList>
            <person name="Paukszto L."/>
            <person name="Sawicki J."/>
            <person name="Karawczyk K."/>
            <person name="Piernik-Szablinska J."/>
            <person name="Szczecinska M."/>
            <person name="Mazdziarz M."/>
        </authorList>
    </citation>
    <scope>NUCLEOTIDE SEQUENCE [LARGE SCALE GENOMIC DNA]</scope>
    <source>
        <strain evidence="2">Rf_01</strain>
        <tissue evidence="2">Aerial parts of the thallus</tissue>
    </source>
</reference>
<dbReference type="Proteomes" id="UP001605036">
    <property type="component" value="Unassembled WGS sequence"/>
</dbReference>
<protein>
    <submittedName>
        <fullName evidence="2">Uncharacterized protein</fullName>
    </submittedName>
</protein>
<dbReference type="AlphaFoldDB" id="A0ABD1XL63"/>